<reference evidence="3" key="2">
    <citation type="submission" date="2020-09" db="EMBL/GenBank/DDBJ databases">
        <authorList>
            <person name="Sun Q."/>
            <person name="Zhou Y."/>
        </authorList>
    </citation>
    <scope>NUCLEOTIDE SEQUENCE</scope>
    <source>
        <strain evidence="3">CGMCC 1.15725</strain>
    </source>
</reference>
<keyword evidence="4" id="KW-1185">Reference proteome</keyword>
<dbReference type="CDD" id="cd03798">
    <property type="entry name" value="GT4_WlbH-like"/>
    <property type="match status" value="1"/>
</dbReference>
<dbReference type="PANTHER" id="PTHR45947">
    <property type="entry name" value="SULFOQUINOVOSYL TRANSFERASE SQD2"/>
    <property type="match status" value="1"/>
</dbReference>
<dbReference type="GO" id="GO:0016757">
    <property type="term" value="F:glycosyltransferase activity"/>
    <property type="evidence" value="ECO:0007669"/>
    <property type="project" value="InterPro"/>
</dbReference>
<dbReference type="SUPFAM" id="SSF53756">
    <property type="entry name" value="UDP-Glycosyltransferase/glycogen phosphorylase"/>
    <property type="match status" value="1"/>
</dbReference>
<dbReference type="InterPro" id="IPR050194">
    <property type="entry name" value="Glycosyltransferase_grp1"/>
</dbReference>
<proteinExistence type="predicted"/>
<evidence type="ECO:0000313" key="3">
    <source>
        <dbReference type="EMBL" id="GGF10863.1"/>
    </source>
</evidence>
<dbReference type="RefSeq" id="WP_189044261.1">
    <property type="nucleotide sequence ID" value="NZ_BMJQ01000003.1"/>
</dbReference>
<dbReference type="Pfam" id="PF00534">
    <property type="entry name" value="Glycos_transf_1"/>
    <property type="match status" value="1"/>
</dbReference>
<evidence type="ECO:0000259" key="1">
    <source>
        <dbReference type="Pfam" id="PF00534"/>
    </source>
</evidence>
<organism evidence="3 4">
    <name type="scientific">Aliidongia dinghuensis</name>
    <dbReference type="NCBI Taxonomy" id="1867774"/>
    <lineage>
        <taxon>Bacteria</taxon>
        <taxon>Pseudomonadati</taxon>
        <taxon>Pseudomonadota</taxon>
        <taxon>Alphaproteobacteria</taxon>
        <taxon>Rhodospirillales</taxon>
        <taxon>Dongiaceae</taxon>
        <taxon>Aliidongia</taxon>
    </lineage>
</organism>
<evidence type="ECO:0000259" key="2">
    <source>
        <dbReference type="Pfam" id="PF13439"/>
    </source>
</evidence>
<accession>A0A8J2YRD5</accession>
<dbReference type="Gene3D" id="3.40.50.2000">
    <property type="entry name" value="Glycogen Phosphorylase B"/>
    <property type="match status" value="2"/>
</dbReference>
<dbReference type="EMBL" id="BMJQ01000003">
    <property type="protein sequence ID" value="GGF10863.1"/>
    <property type="molecule type" value="Genomic_DNA"/>
</dbReference>
<name>A0A8J2YRD5_9PROT</name>
<feature type="domain" description="Glycosyl transferase family 1" evidence="1">
    <location>
        <begin position="227"/>
        <end position="384"/>
    </location>
</feature>
<sequence>MTLHASPAADRRPIRLLTFTTLYPNPEQPQHGVFVENRLRHLLASGAAETRVVAPVPWFPLTAERFGTYGSYARVPRHEERHGIAIDHPRYFLPPKIGMVPAPLLLYWGARRAVDRLRRDGYDFDVIDAHYFYPDGVAAALLAQALGKPLVITARGTDINLIPQYDVPRRLIQWAAGRASAMITVCAALKTALSELDAPADRITVLRNGVDLRNFHPIDPGQARTRLGEAPGGLLLASVGHLIERKGHHHVIGALADLPQARLVVAGTGPERAALEALAQRLGVGDRVRFLGHVPHQELAQLYSAADALVLASSREGWANVLLEAMACGTPVVASDIWGTPEVVAAPEAGRLMPELSAVGVARAVTDLLAARPDRADTRRYAERFSWDETTAGQIAIFEKLRHAAPTARSR</sequence>
<dbReference type="Pfam" id="PF13439">
    <property type="entry name" value="Glyco_transf_4"/>
    <property type="match status" value="1"/>
</dbReference>
<dbReference type="Proteomes" id="UP000646365">
    <property type="component" value="Unassembled WGS sequence"/>
</dbReference>
<gene>
    <name evidence="3" type="ORF">GCM10011611_15580</name>
</gene>
<keyword evidence="3" id="KW-0808">Transferase</keyword>
<dbReference type="AlphaFoldDB" id="A0A8J2YRD5"/>
<reference evidence="3" key="1">
    <citation type="journal article" date="2014" name="Int. J. Syst. Evol. Microbiol.">
        <title>Complete genome sequence of Corynebacterium casei LMG S-19264T (=DSM 44701T), isolated from a smear-ripened cheese.</title>
        <authorList>
            <consortium name="US DOE Joint Genome Institute (JGI-PGF)"/>
            <person name="Walter F."/>
            <person name="Albersmeier A."/>
            <person name="Kalinowski J."/>
            <person name="Ruckert C."/>
        </authorList>
    </citation>
    <scope>NUCLEOTIDE SEQUENCE</scope>
    <source>
        <strain evidence="3">CGMCC 1.15725</strain>
    </source>
</reference>
<comment type="caution">
    <text evidence="3">The sequence shown here is derived from an EMBL/GenBank/DDBJ whole genome shotgun (WGS) entry which is preliminary data.</text>
</comment>
<dbReference type="PANTHER" id="PTHR45947:SF15">
    <property type="entry name" value="TEICHURONIC ACID BIOSYNTHESIS GLYCOSYLTRANSFERASE TUAC-RELATED"/>
    <property type="match status" value="1"/>
</dbReference>
<protein>
    <submittedName>
        <fullName evidence="3">Glycosyl transferase family 1</fullName>
    </submittedName>
</protein>
<evidence type="ECO:0000313" key="4">
    <source>
        <dbReference type="Proteomes" id="UP000646365"/>
    </source>
</evidence>
<dbReference type="InterPro" id="IPR028098">
    <property type="entry name" value="Glyco_trans_4-like_N"/>
</dbReference>
<dbReference type="InterPro" id="IPR001296">
    <property type="entry name" value="Glyco_trans_1"/>
</dbReference>
<feature type="domain" description="Glycosyltransferase subfamily 4-like N-terminal" evidence="2">
    <location>
        <begin position="80"/>
        <end position="212"/>
    </location>
</feature>